<dbReference type="InterPro" id="IPR012291">
    <property type="entry name" value="CBM2_carb-bd_dom_sf"/>
</dbReference>
<evidence type="ECO:0000313" key="2">
    <source>
        <dbReference type="EMBL" id="BCB78811.1"/>
    </source>
</evidence>
<dbReference type="GO" id="GO:0030247">
    <property type="term" value="F:polysaccharide binding"/>
    <property type="evidence" value="ECO:0007669"/>
    <property type="project" value="UniProtKB-UniRule"/>
</dbReference>
<dbReference type="AlphaFoldDB" id="A0A6F8XYK6"/>
<keyword evidence="3" id="KW-1185">Reference proteome</keyword>
<accession>A0A6F8XYK6</accession>
<proteinExistence type="predicted"/>
<protein>
    <recommendedName>
        <fullName evidence="1">CBM2 domain-containing protein</fullName>
    </recommendedName>
</protein>
<dbReference type="Gene3D" id="2.60.40.290">
    <property type="match status" value="1"/>
</dbReference>
<dbReference type="KEGG" id="pfla:Pflav_052210"/>
<dbReference type="Proteomes" id="UP000502508">
    <property type="component" value="Chromosome"/>
</dbReference>
<sequence>MRTQTGQHYRFTNATYNGDIAPGASEAFGFNVAGTGTPVNCTVNGRPC</sequence>
<organism evidence="2 3">
    <name type="scientific">Phytohabitans flavus</name>
    <dbReference type="NCBI Taxonomy" id="1076124"/>
    <lineage>
        <taxon>Bacteria</taxon>
        <taxon>Bacillati</taxon>
        <taxon>Actinomycetota</taxon>
        <taxon>Actinomycetes</taxon>
        <taxon>Micromonosporales</taxon>
        <taxon>Micromonosporaceae</taxon>
    </lineage>
</organism>
<evidence type="ECO:0000259" key="1">
    <source>
        <dbReference type="PROSITE" id="PS51173"/>
    </source>
</evidence>
<dbReference type="InterPro" id="IPR008965">
    <property type="entry name" value="CBM2/CBM3_carb-bd_dom_sf"/>
</dbReference>
<dbReference type="PROSITE" id="PS51173">
    <property type="entry name" value="CBM2"/>
    <property type="match status" value="1"/>
</dbReference>
<gene>
    <name evidence="2" type="ORF">Pflav_052210</name>
</gene>
<name>A0A6F8XYK6_9ACTN</name>
<dbReference type="EMBL" id="AP022870">
    <property type="protein sequence ID" value="BCB78811.1"/>
    <property type="molecule type" value="Genomic_DNA"/>
</dbReference>
<feature type="domain" description="CBM2" evidence="1">
    <location>
        <begin position="1"/>
        <end position="48"/>
    </location>
</feature>
<dbReference type="GO" id="GO:0004553">
    <property type="term" value="F:hydrolase activity, hydrolyzing O-glycosyl compounds"/>
    <property type="evidence" value="ECO:0007669"/>
    <property type="project" value="InterPro"/>
</dbReference>
<reference evidence="2 3" key="1">
    <citation type="submission" date="2020-03" db="EMBL/GenBank/DDBJ databases">
        <title>Whole genome shotgun sequence of Phytohabitans flavus NBRC 107702.</title>
        <authorList>
            <person name="Komaki H."/>
            <person name="Tamura T."/>
        </authorList>
    </citation>
    <scope>NUCLEOTIDE SEQUENCE [LARGE SCALE GENOMIC DNA]</scope>
    <source>
        <strain evidence="2 3">NBRC 107702</strain>
    </source>
</reference>
<dbReference type="InterPro" id="IPR001919">
    <property type="entry name" value="CBD2"/>
</dbReference>
<dbReference type="SUPFAM" id="SSF49384">
    <property type="entry name" value="Carbohydrate-binding domain"/>
    <property type="match status" value="1"/>
</dbReference>
<dbReference type="GO" id="GO:0005975">
    <property type="term" value="P:carbohydrate metabolic process"/>
    <property type="evidence" value="ECO:0007669"/>
    <property type="project" value="InterPro"/>
</dbReference>
<reference evidence="2 3" key="2">
    <citation type="submission" date="2020-03" db="EMBL/GenBank/DDBJ databases">
        <authorList>
            <person name="Ichikawa N."/>
            <person name="Kimura A."/>
            <person name="Kitahashi Y."/>
            <person name="Uohara A."/>
        </authorList>
    </citation>
    <scope>NUCLEOTIDE SEQUENCE [LARGE SCALE GENOMIC DNA]</scope>
    <source>
        <strain evidence="2 3">NBRC 107702</strain>
    </source>
</reference>
<dbReference type="Pfam" id="PF00553">
    <property type="entry name" value="CBM_2"/>
    <property type="match status" value="1"/>
</dbReference>
<evidence type="ECO:0000313" key="3">
    <source>
        <dbReference type="Proteomes" id="UP000502508"/>
    </source>
</evidence>